<dbReference type="GO" id="GO:0003676">
    <property type="term" value="F:nucleic acid binding"/>
    <property type="evidence" value="ECO:0007669"/>
    <property type="project" value="InterPro"/>
</dbReference>
<dbReference type="Pfam" id="PF01844">
    <property type="entry name" value="HNH"/>
    <property type="match status" value="1"/>
</dbReference>
<evidence type="ECO:0000259" key="1">
    <source>
        <dbReference type="Pfam" id="PF01844"/>
    </source>
</evidence>
<dbReference type="CDD" id="cd00085">
    <property type="entry name" value="HNHc"/>
    <property type="match status" value="1"/>
</dbReference>
<accession>A0A075G3P1</accession>
<dbReference type="InterPro" id="IPR003615">
    <property type="entry name" value="HNH_nuc"/>
</dbReference>
<sequence>MKPTIKLTPSLFLTLNYSSVFHNLSKVMLRKKKATVEYCAICQEKGEKKVAEQVHHLDENHKNDKPSNLQMVCTLCHAGIHGIEPRLSEMKRLVTLHHRTQQAKIAIDNQVRGFSRIELLVPRFMEDLSDTLTKQEKGYVKEIKKLLDSGDYPIWNWLKEIRGISHITAGKLIAYIDIDKTPGVANLWAYAGQTPDSKRRKGKKSNWNSTLKAVCYQIADLFVKSRTPKYRKIYDDEKERQLAIMEGELKLEDDRATPPTRKGHAHRRAMRKSVKEFLKDLYLEWKGEKRKPFKLRSK</sequence>
<dbReference type="InterPro" id="IPR002711">
    <property type="entry name" value="HNH"/>
</dbReference>
<name>A0A075G3P1_9ARCH</name>
<organism evidence="2">
    <name type="scientific">uncultured marine thaumarchaeote KM3_06_C02</name>
    <dbReference type="NCBI Taxonomy" id="1455976"/>
    <lineage>
        <taxon>Archaea</taxon>
        <taxon>Nitrososphaerota</taxon>
        <taxon>environmental samples</taxon>
    </lineage>
</organism>
<dbReference type="GO" id="GO:0004519">
    <property type="term" value="F:endonuclease activity"/>
    <property type="evidence" value="ECO:0007669"/>
    <property type="project" value="InterPro"/>
</dbReference>
<reference evidence="2" key="1">
    <citation type="journal article" date="2014" name="Genome Biol. Evol.">
        <title>Pangenome evidence for extensive interdomain horizontal transfer affecting lineage core and shell genes in uncultured planktonic thaumarchaeota and euryarchaeota.</title>
        <authorList>
            <person name="Deschamps P."/>
            <person name="Zivanovic Y."/>
            <person name="Moreira D."/>
            <person name="Rodriguez-Valera F."/>
            <person name="Lopez-Garcia P."/>
        </authorList>
    </citation>
    <scope>NUCLEOTIDE SEQUENCE</scope>
</reference>
<evidence type="ECO:0000313" key="2">
    <source>
        <dbReference type="EMBL" id="AIE98665.1"/>
    </source>
</evidence>
<dbReference type="AlphaFoldDB" id="A0A075G3P1"/>
<protein>
    <recommendedName>
        <fullName evidence="1">HNH domain-containing protein</fullName>
    </recommendedName>
</protein>
<dbReference type="EMBL" id="KF900541">
    <property type="protein sequence ID" value="AIE98665.1"/>
    <property type="molecule type" value="Genomic_DNA"/>
</dbReference>
<dbReference type="GO" id="GO:0008270">
    <property type="term" value="F:zinc ion binding"/>
    <property type="evidence" value="ECO:0007669"/>
    <property type="project" value="InterPro"/>
</dbReference>
<proteinExistence type="predicted"/>
<feature type="domain" description="HNH" evidence="1">
    <location>
        <begin position="39"/>
        <end position="81"/>
    </location>
</feature>